<evidence type="ECO:0000259" key="1">
    <source>
        <dbReference type="Pfam" id="PF00107"/>
    </source>
</evidence>
<comment type="caution">
    <text evidence="3">The sequence shown here is derived from an EMBL/GenBank/DDBJ whole genome shotgun (WGS) entry which is preliminary data.</text>
</comment>
<dbReference type="PANTHER" id="PTHR43677:SF11">
    <property type="entry name" value="ZINC-CONTAINING ALCOHOL DEHYDROGENASE"/>
    <property type="match status" value="1"/>
</dbReference>
<dbReference type="Pfam" id="PF00107">
    <property type="entry name" value="ADH_zinc_N"/>
    <property type="match status" value="1"/>
</dbReference>
<dbReference type="InterPro" id="IPR036291">
    <property type="entry name" value="NAD(P)-bd_dom_sf"/>
</dbReference>
<dbReference type="GO" id="GO:0016491">
    <property type="term" value="F:oxidoreductase activity"/>
    <property type="evidence" value="ECO:0007669"/>
    <property type="project" value="TreeGrafter"/>
</dbReference>
<reference evidence="3" key="1">
    <citation type="submission" date="2022-08" db="EMBL/GenBank/DDBJ databases">
        <title>Mycobacterium kiyosense sp. nov., scotochromogenic slow-glowing species isolated from respiratory specimens.</title>
        <authorList>
            <person name="Fukano H."/>
            <person name="Kazumi Y."/>
            <person name="Sakagami N."/>
            <person name="Ato M."/>
            <person name="Mitarai S."/>
            <person name="Hoshino Y."/>
        </authorList>
    </citation>
    <scope>NUCLEOTIDE SEQUENCE</scope>
    <source>
        <strain evidence="3">1413</strain>
        <strain evidence="2">SRL2020-028</strain>
    </source>
</reference>
<accession>A0A9P3QC15</accession>
<organism evidence="3 4">
    <name type="scientific">Mycobacterium kiyosense</name>
    <dbReference type="NCBI Taxonomy" id="2871094"/>
    <lineage>
        <taxon>Bacteria</taxon>
        <taxon>Bacillati</taxon>
        <taxon>Actinomycetota</taxon>
        <taxon>Actinomycetes</taxon>
        <taxon>Mycobacteriales</taxon>
        <taxon>Mycobacteriaceae</taxon>
        <taxon>Mycobacterium</taxon>
    </lineage>
</organism>
<dbReference type="Proteomes" id="UP001165663">
    <property type="component" value="Unassembled WGS sequence"/>
</dbReference>
<dbReference type="EMBL" id="BRZI01000053">
    <property type="protein sequence ID" value="GLD32769.1"/>
    <property type="molecule type" value="Genomic_DNA"/>
</dbReference>
<feature type="domain" description="Alcohol dehydrogenase-like C-terminal" evidence="1">
    <location>
        <begin position="142"/>
        <end position="261"/>
    </location>
</feature>
<dbReference type="InterPro" id="IPR011032">
    <property type="entry name" value="GroES-like_sf"/>
</dbReference>
<proteinExistence type="predicted"/>
<sequence length="314" mass="32251">MHAAVVTSFDAPPGYLEVPDPVPKRDGEIVVDVVAAGLHQLVRAKAAGLHYSSTAVLPQVAGADGVARMPDGSLRYFVADGAMAQRAVIDPRRSFELPAGADAVQVAAATNPAMSAWMALRRRSAFAAGNSVLVLGATGSSGLMAVQVAKLLGASRVVGAGRNPDRLAEAARLGADATIALGAERSAADIAAAADSVDVVLDYLWGEVAAQVMTALAVHRADPDQPLRWVQIGGMAGTEAAVAAAVLRKRPFEIVGSGFGSIPDADFLAELPELITPVCSGALQIAARPVPLSEVERNWADTGAGPRTVFLPRA</sequence>
<name>A0A9P3QC15_9MYCO</name>
<evidence type="ECO:0000313" key="3">
    <source>
        <dbReference type="EMBL" id="GLD32769.1"/>
    </source>
</evidence>
<dbReference type="PANTHER" id="PTHR43677">
    <property type="entry name" value="SHORT-CHAIN DEHYDROGENASE/REDUCTASE"/>
    <property type="match status" value="1"/>
</dbReference>
<dbReference type="AlphaFoldDB" id="A0A9P3QC15"/>
<protein>
    <submittedName>
        <fullName evidence="3">NADPH:quinone reductase</fullName>
    </submittedName>
</protein>
<evidence type="ECO:0000313" key="2">
    <source>
        <dbReference type="EMBL" id="GLB84602.1"/>
    </source>
</evidence>
<dbReference type="SUPFAM" id="SSF50129">
    <property type="entry name" value="GroES-like"/>
    <property type="match status" value="1"/>
</dbReference>
<dbReference type="SUPFAM" id="SSF51735">
    <property type="entry name" value="NAD(P)-binding Rossmann-fold domains"/>
    <property type="match status" value="1"/>
</dbReference>
<evidence type="ECO:0000313" key="4">
    <source>
        <dbReference type="Proteomes" id="UP001064782"/>
    </source>
</evidence>
<dbReference type="InterPro" id="IPR013149">
    <property type="entry name" value="ADH-like_C"/>
</dbReference>
<gene>
    <name evidence="3" type="ORF">Mkiyose1413_46520</name>
    <name evidence="2" type="ORF">SRL2020028_38580</name>
</gene>
<dbReference type="Proteomes" id="UP001064782">
    <property type="component" value="Unassembled WGS sequence"/>
</dbReference>
<dbReference type="Gene3D" id="3.90.180.10">
    <property type="entry name" value="Medium-chain alcohol dehydrogenases, catalytic domain"/>
    <property type="match status" value="1"/>
</dbReference>
<dbReference type="EMBL" id="BRXE01000055">
    <property type="protein sequence ID" value="GLB84602.1"/>
    <property type="molecule type" value="Genomic_DNA"/>
</dbReference>
<dbReference type="GeneID" id="83630130"/>
<keyword evidence="4" id="KW-1185">Reference proteome</keyword>
<dbReference type="RefSeq" id="WP_236979064.1">
    <property type="nucleotide sequence ID" value="NZ_BRXE01000055.1"/>
</dbReference>
<dbReference type="InterPro" id="IPR051397">
    <property type="entry name" value="Zn-ADH-like_protein"/>
</dbReference>